<dbReference type="PRINTS" id="PR00037">
    <property type="entry name" value="HTHLACR"/>
</dbReference>
<dbReference type="SMART" id="SM00420">
    <property type="entry name" value="HTH_DEOR"/>
    <property type="match status" value="1"/>
</dbReference>
<dbReference type="AlphaFoldDB" id="A0A9D2I8T3"/>
<dbReference type="InterPro" id="IPR036390">
    <property type="entry name" value="WH_DNA-bd_sf"/>
</dbReference>
<evidence type="ECO:0000256" key="2">
    <source>
        <dbReference type="ARBA" id="ARBA00023125"/>
    </source>
</evidence>
<dbReference type="SMART" id="SM01134">
    <property type="entry name" value="DeoRC"/>
    <property type="match status" value="1"/>
</dbReference>
<dbReference type="GO" id="GO:0003677">
    <property type="term" value="F:DNA binding"/>
    <property type="evidence" value="ECO:0007669"/>
    <property type="project" value="UniProtKB-KW"/>
</dbReference>
<reference evidence="5" key="1">
    <citation type="journal article" date="2021" name="PeerJ">
        <title>Extensive microbial diversity within the chicken gut microbiome revealed by metagenomics and culture.</title>
        <authorList>
            <person name="Gilroy R."/>
            <person name="Ravi A."/>
            <person name="Getino M."/>
            <person name="Pursley I."/>
            <person name="Horton D.L."/>
            <person name="Alikhan N.F."/>
            <person name="Baker D."/>
            <person name="Gharbi K."/>
            <person name="Hall N."/>
            <person name="Watson M."/>
            <person name="Adriaenssens E.M."/>
            <person name="Foster-Nyarko E."/>
            <person name="Jarju S."/>
            <person name="Secka A."/>
            <person name="Antonio M."/>
            <person name="Oren A."/>
            <person name="Chaudhuri R.R."/>
            <person name="La Ragione R."/>
            <person name="Hildebrand F."/>
            <person name="Pallen M.J."/>
        </authorList>
    </citation>
    <scope>NUCLEOTIDE SEQUENCE</scope>
    <source>
        <strain evidence="5">CHK179-7159</strain>
    </source>
</reference>
<protein>
    <submittedName>
        <fullName evidence="5">DeoR/GlpR family DNA-binding transcription regulator</fullName>
    </submittedName>
</protein>
<feature type="domain" description="HTH deoR-type" evidence="4">
    <location>
        <begin position="3"/>
        <end position="58"/>
    </location>
</feature>
<dbReference type="PANTHER" id="PTHR30363">
    <property type="entry name" value="HTH-TYPE TRANSCRIPTIONAL REGULATOR SRLR-RELATED"/>
    <property type="match status" value="1"/>
</dbReference>
<dbReference type="PROSITE" id="PS00894">
    <property type="entry name" value="HTH_DEOR_1"/>
    <property type="match status" value="1"/>
</dbReference>
<evidence type="ECO:0000259" key="4">
    <source>
        <dbReference type="PROSITE" id="PS51000"/>
    </source>
</evidence>
<dbReference type="Pfam" id="PF08220">
    <property type="entry name" value="HTH_DeoR"/>
    <property type="match status" value="1"/>
</dbReference>
<dbReference type="Pfam" id="PF00455">
    <property type="entry name" value="DeoRC"/>
    <property type="match status" value="1"/>
</dbReference>
<dbReference type="SUPFAM" id="SSF46785">
    <property type="entry name" value="Winged helix' DNA-binding domain"/>
    <property type="match status" value="1"/>
</dbReference>
<dbReference type="PROSITE" id="PS51000">
    <property type="entry name" value="HTH_DEOR_2"/>
    <property type="match status" value="1"/>
</dbReference>
<gene>
    <name evidence="5" type="ORF">H9717_13960</name>
</gene>
<accession>A0A9D2I8T3</accession>
<name>A0A9D2I8T3_9FIRM</name>
<dbReference type="GO" id="GO:0003700">
    <property type="term" value="F:DNA-binding transcription factor activity"/>
    <property type="evidence" value="ECO:0007669"/>
    <property type="project" value="InterPro"/>
</dbReference>
<dbReference type="PANTHER" id="PTHR30363:SF56">
    <property type="entry name" value="TRANSCRIPTIONAL REGULATOR, DEOR FAMILY"/>
    <property type="match status" value="1"/>
</dbReference>
<dbReference type="SUPFAM" id="SSF100950">
    <property type="entry name" value="NagB/RpiA/CoA transferase-like"/>
    <property type="match status" value="1"/>
</dbReference>
<dbReference type="EMBL" id="DWYY01000158">
    <property type="protein sequence ID" value="HJA94192.1"/>
    <property type="molecule type" value="Genomic_DNA"/>
</dbReference>
<proteinExistence type="predicted"/>
<dbReference type="InterPro" id="IPR036388">
    <property type="entry name" value="WH-like_DNA-bd_sf"/>
</dbReference>
<dbReference type="Proteomes" id="UP000886858">
    <property type="component" value="Unassembled WGS sequence"/>
</dbReference>
<comment type="caution">
    <text evidence="5">The sequence shown here is derived from an EMBL/GenBank/DDBJ whole genome shotgun (WGS) entry which is preliminary data.</text>
</comment>
<dbReference type="InterPro" id="IPR001034">
    <property type="entry name" value="DeoR_HTH"/>
</dbReference>
<keyword evidence="1" id="KW-0805">Transcription regulation</keyword>
<reference evidence="5" key="2">
    <citation type="submission" date="2021-04" db="EMBL/GenBank/DDBJ databases">
        <authorList>
            <person name="Gilroy R."/>
        </authorList>
    </citation>
    <scope>NUCLEOTIDE SEQUENCE</scope>
    <source>
        <strain evidence="5">CHK179-7159</strain>
    </source>
</reference>
<evidence type="ECO:0000313" key="5">
    <source>
        <dbReference type="EMBL" id="HJA94192.1"/>
    </source>
</evidence>
<evidence type="ECO:0000256" key="3">
    <source>
        <dbReference type="ARBA" id="ARBA00023163"/>
    </source>
</evidence>
<sequence>MIPAVRQEKILELLSNNEIVSTDSLIKELDVSVSTLRRDLMKLEDEKKITLLHGGGVRLSQKATELNISTKLELNKEAKERIARKAASLVENGDTIFMDPSSTTYLMIPFLAGKDITVVTNGISHINQLTAMDIPSIMVGGSIKKTTNSCIGPITESTLKTFYFNKCFLGASGFSISSGITNHDIHERVIKLLALKNSCQPYFLLDHTKYGVITMVQVASLEEYPILIDEIPDDLKDYNNFILCE</sequence>
<evidence type="ECO:0000313" key="6">
    <source>
        <dbReference type="Proteomes" id="UP000886858"/>
    </source>
</evidence>
<dbReference type="InterPro" id="IPR037171">
    <property type="entry name" value="NagB/RpiA_transferase-like"/>
</dbReference>
<organism evidence="5 6">
    <name type="scientific">Candidatus Eisenbergiella merdipullorum</name>
    <dbReference type="NCBI Taxonomy" id="2838553"/>
    <lineage>
        <taxon>Bacteria</taxon>
        <taxon>Bacillati</taxon>
        <taxon>Bacillota</taxon>
        <taxon>Clostridia</taxon>
        <taxon>Lachnospirales</taxon>
        <taxon>Lachnospiraceae</taxon>
        <taxon>Eisenbergiella</taxon>
    </lineage>
</organism>
<dbReference type="InterPro" id="IPR018356">
    <property type="entry name" value="Tscrpt_reg_HTH_DeoR_CS"/>
</dbReference>
<dbReference type="InterPro" id="IPR014036">
    <property type="entry name" value="DeoR-like_C"/>
</dbReference>
<evidence type="ECO:0000256" key="1">
    <source>
        <dbReference type="ARBA" id="ARBA00023015"/>
    </source>
</evidence>
<dbReference type="Gene3D" id="3.40.50.1360">
    <property type="match status" value="1"/>
</dbReference>
<keyword evidence="2 5" id="KW-0238">DNA-binding</keyword>
<keyword evidence="3" id="KW-0804">Transcription</keyword>
<dbReference type="InterPro" id="IPR050313">
    <property type="entry name" value="Carb_Metab_HTH_regulators"/>
</dbReference>
<dbReference type="Gene3D" id="1.10.10.10">
    <property type="entry name" value="Winged helix-like DNA-binding domain superfamily/Winged helix DNA-binding domain"/>
    <property type="match status" value="1"/>
</dbReference>